<dbReference type="CDD" id="cd06261">
    <property type="entry name" value="TM_PBP2"/>
    <property type="match status" value="1"/>
</dbReference>
<dbReference type="Gene3D" id="1.10.3720.10">
    <property type="entry name" value="MetI-like"/>
    <property type="match status" value="1"/>
</dbReference>
<keyword evidence="2 7" id="KW-0813">Transport</keyword>
<evidence type="ECO:0000313" key="10">
    <source>
        <dbReference type="Proteomes" id="UP000619295"/>
    </source>
</evidence>
<keyword evidence="10" id="KW-1185">Reference proteome</keyword>
<dbReference type="AlphaFoldDB" id="A0A927E8A3"/>
<gene>
    <name evidence="9" type="ORF">IED13_10580</name>
</gene>
<dbReference type="GO" id="GO:0055085">
    <property type="term" value="P:transmembrane transport"/>
    <property type="evidence" value="ECO:0007669"/>
    <property type="project" value="InterPro"/>
</dbReference>
<feature type="transmembrane region" description="Helical" evidence="7">
    <location>
        <begin position="109"/>
        <end position="134"/>
    </location>
</feature>
<accession>A0A927E8A3</accession>
<keyword evidence="4 7" id="KW-0812">Transmembrane</keyword>
<keyword evidence="3" id="KW-1003">Cell membrane</keyword>
<dbReference type="Pfam" id="PF00528">
    <property type="entry name" value="BPD_transp_1"/>
    <property type="match status" value="1"/>
</dbReference>
<dbReference type="InterPro" id="IPR000515">
    <property type="entry name" value="MetI-like"/>
</dbReference>
<feature type="transmembrane region" description="Helical" evidence="7">
    <location>
        <begin position="241"/>
        <end position="263"/>
    </location>
</feature>
<dbReference type="EMBL" id="JACXWY010000005">
    <property type="protein sequence ID" value="MBD3846144.1"/>
    <property type="molecule type" value="Genomic_DNA"/>
</dbReference>
<sequence length="277" mass="29819">MSVANREISPKLGYGATLLVAALWAVPFLWMLVAAFNPESTGAGMAALIPDYVPSLANFAEAWGLADFPRYGLNTAIISFGILAVQFVTITLAGYAFARIDFPGRSFCFYLFLTQLMLAPVALIVPNLVTIASLGLYDSLLGVMAPYFASAFGTFLMRQAFRAIPRELEEAALIDGASIGQRIRLIYLPLAKPSLIAFAIVSVTSHWNEFLWPLMVINSPDLRPLTVGLATFTRGAEGAQAWGVIAAGTLIVSAPLILAFVLFQRAFVNSFVSSGIK</sequence>
<evidence type="ECO:0000256" key="6">
    <source>
        <dbReference type="ARBA" id="ARBA00023136"/>
    </source>
</evidence>
<comment type="caution">
    <text evidence="9">The sequence shown here is derived from an EMBL/GenBank/DDBJ whole genome shotgun (WGS) entry which is preliminary data.</text>
</comment>
<dbReference type="SUPFAM" id="SSF161098">
    <property type="entry name" value="MetI-like"/>
    <property type="match status" value="1"/>
</dbReference>
<dbReference type="PROSITE" id="PS50928">
    <property type="entry name" value="ABC_TM1"/>
    <property type="match status" value="1"/>
</dbReference>
<dbReference type="GO" id="GO:0005886">
    <property type="term" value="C:plasma membrane"/>
    <property type="evidence" value="ECO:0007669"/>
    <property type="project" value="UniProtKB-SubCell"/>
</dbReference>
<dbReference type="PANTHER" id="PTHR43744">
    <property type="entry name" value="ABC TRANSPORTER PERMEASE PROTEIN MG189-RELATED-RELATED"/>
    <property type="match status" value="1"/>
</dbReference>
<feature type="domain" description="ABC transmembrane type-1" evidence="8">
    <location>
        <begin position="72"/>
        <end position="263"/>
    </location>
</feature>
<proteinExistence type="inferred from homology"/>
<dbReference type="Proteomes" id="UP000619295">
    <property type="component" value="Unassembled WGS sequence"/>
</dbReference>
<feature type="transmembrane region" description="Helical" evidence="7">
    <location>
        <begin position="76"/>
        <end position="97"/>
    </location>
</feature>
<feature type="transmembrane region" description="Helical" evidence="7">
    <location>
        <begin position="185"/>
        <end position="207"/>
    </location>
</feature>
<comment type="similarity">
    <text evidence="7">Belongs to the binding-protein-dependent transport system permease family.</text>
</comment>
<evidence type="ECO:0000256" key="1">
    <source>
        <dbReference type="ARBA" id="ARBA00004651"/>
    </source>
</evidence>
<keyword evidence="6 7" id="KW-0472">Membrane</keyword>
<dbReference type="RefSeq" id="WP_038362820.1">
    <property type="nucleotide sequence ID" value="NZ_JACXWY010000005.1"/>
</dbReference>
<protein>
    <submittedName>
        <fullName evidence="9">Carbohydrate ABC transporter permease</fullName>
    </submittedName>
</protein>
<evidence type="ECO:0000256" key="4">
    <source>
        <dbReference type="ARBA" id="ARBA00022692"/>
    </source>
</evidence>
<feature type="transmembrane region" description="Helical" evidence="7">
    <location>
        <begin position="140"/>
        <end position="157"/>
    </location>
</feature>
<evidence type="ECO:0000256" key="3">
    <source>
        <dbReference type="ARBA" id="ARBA00022475"/>
    </source>
</evidence>
<organism evidence="9 10">
    <name type="scientific">Bosea spartocytisi</name>
    <dbReference type="NCBI Taxonomy" id="2773451"/>
    <lineage>
        <taxon>Bacteria</taxon>
        <taxon>Pseudomonadati</taxon>
        <taxon>Pseudomonadota</taxon>
        <taxon>Alphaproteobacteria</taxon>
        <taxon>Hyphomicrobiales</taxon>
        <taxon>Boseaceae</taxon>
        <taxon>Bosea</taxon>
    </lineage>
</organism>
<comment type="subcellular location">
    <subcellularLocation>
        <location evidence="1 7">Cell membrane</location>
        <topology evidence="1 7">Multi-pass membrane protein</topology>
    </subcellularLocation>
</comment>
<evidence type="ECO:0000313" key="9">
    <source>
        <dbReference type="EMBL" id="MBD3846144.1"/>
    </source>
</evidence>
<reference evidence="9" key="1">
    <citation type="submission" date="2020-09" db="EMBL/GenBank/DDBJ databases">
        <title>Bosea spartocytisi sp. nov. a root nodule endophyte of Spartocytisus supranubius in the high mountain ecosystem fo the Teide National Park (Canary Islands, Spain).</title>
        <authorList>
            <person name="Pulido-Suarez L."/>
            <person name="Peix A."/>
            <person name="Igual J.M."/>
            <person name="Socas-Perez N."/>
            <person name="Velazquez E."/>
            <person name="Flores-Felix J.D."/>
            <person name="Leon-Barrios M."/>
        </authorList>
    </citation>
    <scope>NUCLEOTIDE SEQUENCE</scope>
    <source>
        <strain evidence="9">SSUT16</strain>
    </source>
</reference>
<feature type="transmembrane region" description="Helical" evidence="7">
    <location>
        <begin position="12"/>
        <end position="36"/>
    </location>
</feature>
<name>A0A927E8A3_9HYPH</name>
<keyword evidence="5 7" id="KW-1133">Transmembrane helix</keyword>
<evidence type="ECO:0000256" key="7">
    <source>
        <dbReference type="RuleBase" id="RU363032"/>
    </source>
</evidence>
<evidence type="ECO:0000259" key="8">
    <source>
        <dbReference type="PROSITE" id="PS50928"/>
    </source>
</evidence>
<evidence type="ECO:0000256" key="5">
    <source>
        <dbReference type="ARBA" id="ARBA00022989"/>
    </source>
</evidence>
<evidence type="ECO:0000256" key="2">
    <source>
        <dbReference type="ARBA" id="ARBA00022448"/>
    </source>
</evidence>
<dbReference type="InterPro" id="IPR035906">
    <property type="entry name" value="MetI-like_sf"/>
</dbReference>
<dbReference type="PANTHER" id="PTHR43744:SF3">
    <property type="entry name" value="LACTOSE TRANSPORT SYSTEM PERMEASE PROTEIN LACG"/>
    <property type="match status" value="1"/>
</dbReference>